<keyword evidence="12" id="KW-1185">Reference proteome</keyword>
<evidence type="ECO:0000256" key="1">
    <source>
        <dbReference type="ARBA" id="ARBA00001946"/>
    </source>
</evidence>
<dbReference type="Gene3D" id="3.40.120.10">
    <property type="entry name" value="Alpha-D-Glucose-1,6-Bisphosphate, subunit A, domain 3"/>
    <property type="match status" value="3"/>
</dbReference>
<dbReference type="EMBL" id="BAEH01000060">
    <property type="protein sequence ID" value="GAB18633.1"/>
    <property type="molecule type" value="Genomic_DNA"/>
</dbReference>
<dbReference type="Pfam" id="PF02878">
    <property type="entry name" value="PGM_PMM_I"/>
    <property type="match status" value="1"/>
</dbReference>
<name>H0R0N2_9ACTN</name>
<reference evidence="11 12" key="1">
    <citation type="submission" date="2011-12" db="EMBL/GenBank/DDBJ databases">
        <title>Whole genome shotgun sequence of Gordonia effusa NBRC 100432.</title>
        <authorList>
            <person name="Yoshida I."/>
            <person name="Takarada H."/>
            <person name="Hosoyama A."/>
            <person name="Tsuchikane K."/>
            <person name="Katsumata H."/>
            <person name="Yamazaki S."/>
            <person name="Fujita N."/>
        </authorList>
    </citation>
    <scope>NUCLEOTIDE SEQUENCE [LARGE SCALE GENOMIC DNA]</scope>
    <source>
        <strain evidence="11 12">NBRC 100432</strain>
    </source>
</reference>
<dbReference type="SUPFAM" id="SSF55957">
    <property type="entry name" value="Phosphoglucomutase, C-terminal domain"/>
    <property type="match status" value="1"/>
</dbReference>
<evidence type="ECO:0000259" key="10">
    <source>
        <dbReference type="Pfam" id="PF02880"/>
    </source>
</evidence>
<feature type="domain" description="Alpha-D-phosphohexomutase alpha/beta/alpha" evidence="10">
    <location>
        <begin position="305"/>
        <end position="423"/>
    </location>
</feature>
<dbReference type="Gene3D" id="3.30.310.50">
    <property type="entry name" value="Alpha-D-phosphohexomutase, C-terminal domain"/>
    <property type="match status" value="1"/>
</dbReference>
<proteinExistence type="inferred from homology"/>
<dbReference type="PRINTS" id="PR00509">
    <property type="entry name" value="PGMPMM"/>
</dbReference>
<comment type="caution">
    <text evidence="11">The sequence shown here is derived from an EMBL/GenBank/DDBJ whole genome shotgun (WGS) entry which is preliminary data.</text>
</comment>
<dbReference type="InterPro" id="IPR005845">
    <property type="entry name" value="A-D-PHexomutase_a/b/a-II"/>
</dbReference>
<evidence type="ECO:0000256" key="4">
    <source>
        <dbReference type="ARBA" id="ARBA00022723"/>
    </source>
</evidence>
<dbReference type="STRING" id="1077974.GOEFS_060_00260"/>
<keyword evidence="5 7" id="KW-0460">Magnesium</keyword>
<dbReference type="eggNOG" id="COG1109">
    <property type="taxonomic scope" value="Bacteria"/>
</dbReference>
<organism evidence="11 12">
    <name type="scientific">Gordonia effusa NBRC 100432</name>
    <dbReference type="NCBI Taxonomy" id="1077974"/>
    <lineage>
        <taxon>Bacteria</taxon>
        <taxon>Bacillati</taxon>
        <taxon>Actinomycetota</taxon>
        <taxon>Actinomycetes</taxon>
        <taxon>Mycobacteriales</taxon>
        <taxon>Gordoniaceae</taxon>
        <taxon>Gordonia</taxon>
    </lineage>
</organism>
<dbReference type="GO" id="GO:0008973">
    <property type="term" value="F:phosphopentomutase activity"/>
    <property type="evidence" value="ECO:0007669"/>
    <property type="project" value="TreeGrafter"/>
</dbReference>
<protein>
    <submittedName>
        <fullName evidence="11">Putative phosphoglucomutase</fullName>
    </submittedName>
</protein>
<evidence type="ECO:0000256" key="3">
    <source>
        <dbReference type="ARBA" id="ARBA00022553"/>
    </source>
</evidence>
<dbReference type="Pfam" id="PF02879">
    <property type="entry name" value="PGM_PMM_II"/>
    <property type="match status" value="1"/>
</dbReference>
<dbReference type="InterPro" id="IPR036900">
    <property type="entry name" value="A-D-PHexomutase_C_sf"/>
</dbReference>
<accession>H0R0N2</accession>
<dbReference type="GO" id="GO:0000287">
    <property type="term" value="F:magnesium ion binding"/>
    <property type="evidence" value="ECO:0007669"/>
    <property type="project" value="InterPro"/>
</dbReference>
<keyword evidence="3" id="KW-0597">Phosphoprotein</keyword>
<dbReference type="InterPro" id="IPR005846">
    <property type="entry name" value="A-D-PHexomutase_a/b/a-III"/>
</dbReference>
<feature type="domain" description="Alpha-D-phosphohexomutase alpha/beta/alpha" evidence="9">
    <location>
        <begin position="208"/>
        <end position="292"/>
    </location>
</feature>
<dbReference type="SUPFAM" id="SSF53738">
    <property type="entry name" value="Phosphoglucomutase, first 3 domains"/>
    <property type="match status" value="3"/>
</dbReference>
<sequence>MRAWIDADPDAASRVELEALLDDSVELSERFGDTLHFGTAGLRGIVRAGPNGMNVATVTRATYAVATWLRRHGHAGGTVVVGRDARHGSADFFAATTEVLAAQGFDVVALPDPVPTPLVAFGTRSLGAVAGIQITASHNPATDNGYKLYTQGGRQIVGPDDVEIEAIMAGSMAAKDVARVAVSSNERAQRVRAEYLTRLASLPLGDGRTPLRIALTPMHGVGGHIAVDALRAAGFDDIHLVEAQFAPDPDFPTVRFPNPEEPGAAALLLATAADVGADLAIALDPDADRVAVGIPTADGWRMLSGDETGALLCAYLLENSPPGPKTVASSIVSGTLAGAVAQASGAHTVRTLTGFKWLSRADDNPDLPPLRYAYEEAIGHCVDPDAVRDKDGISASIVLSSLARQQKTRGGDLSGMLDELYRKFGVHHTSARSRRLSNSGEFEVVMGNLRSNPPAQVSGIRLSVEDYAVRDDRLRTDAILMTGTTTDARLRVMVRPSGTEPKIKYYVETIVAANEYGHTQSLDDLKQRAAQLATAALTELLAD</sequence>
<evidence type="ECO:0000313" key="12">
    <source>
        <dbReference type="Proteomes" id="UP000035034"/>
    </source>
</evidence>
<keyword evidence="4 7" id="KW-0479">Metal-binding</keyword>
<evidence type="ECO:0000259" key="8">
    <source>
        <dbReference type="Pfam" id="PF02878"/>
    </source>
</evidence>
<evidence type="ECO:0000313" key="11">
    <source>
        <dbReference type="EMBL" id="GAB18633.1"/>
    </source>
</evidence>
<evidence type="ECO:0000256" key="5">
    <source>
        <dbReference type="ARBA" id="ARBA00022842"/>
    </source>
</evidence>
<feature type="domain" description="Alpha-D-phosphohexomutase alpha/beta/alpha" evidence="8">
    <location>
        <begin position="36"/>
        <end position="170"/>
    </location>
</feature>
<dbReference type="PROSITE" id="PS00710">
    <property type="entry name" value="PGM_PMM"/>
    <property type="match status" value="1"/>
</dbReference>
<dbReference type="GO" id="GO:0005975">
    <property type="term" value="P:carbohydrate metabolic process"/>
    <property type="evidence" value="ECO:0007669"/>
    <property type="project" value="InterPro"/>
</dbReference>
<dbReference type="PANTHER" id="PTHR45745">
    <property type="entry name" value="PHOSPHOMANNOMUTASE 45A"/>
    <property type="match status" value="1"/>
</dbReference>
<keyword evidence="6" id="KW-0413">Isomerase</keyword>
<dbReference type="PANTHER" id="PTHR45745:SF1">
    <property type="entry name" value="PHOSPHOGLUCOMUTASE 2B-RELATED"/>
    <property type="match status" value="1"/>
</dbReference>
<evidence type="ECO:0000256" key="7">
    <source>
        <dbReference type="RuleBase" id="RU004326"/>
    </source>
</evidence>
<evidence type="ECO:0000256" key="6">
    <source>
        <dbReference type="ARBA" id="ARBA00023235"/>
    </source>
</evidence>
<dbReference type="GO" id="GO:0006166">
    <property type="term" value="P:purine ribonucleoside salvage"/>
    <property type="evidence" value="ECO:0007669"/>
    <property type="project" value="TreeGrafter"/>
</dbReference>
<gene>
    <name evidence="11" type="ORF">GOEFS_060_00260</name>
</gene>
<dbReference type="InterPro" id="IPR016055">
    <property type="entry name" value="A-D-PHexomutase_a/b/a-I/II/III"/>
</dbReference>
<dbReference type="CDD" id="cd05799">
    <property type="entry name" value="PGM2"/>
    <property type="match status" value="1"/>
</dbReference>
<dbReference type="InterPro" id="IPR005841">
    <property type="entry name" value="Alpha-D-phosphohexomutase_SF"/>
</dbReference>
<comment type="similarity">
    <text evidence="2 7">Belongs to the phosphohexose mutase family.</text>
</comment>
<evidence type="ECO:0000256" key="2">
    <source>
        <dbReference type="ARBA" id="ARBA00010231"/>
    </source>
</evidence>
<dbReference type="Pfam" id="PF02880">
    <property type="entry name" value="PGM_PMM_III"/>
    <property type="match status" value="1"/>
</dbReference>
<evidence type="ECO:0000259" key="9">
    <source>
        <dbReference type="Pfam" id="PF02879"/>
    </source>
</evidence>
<dbReference type="InterPro" id="IPR005844">
    <property type="entry name" value="A-D-PHexomutase_a/b/a-I"/>
</dbReference>
<comment type="cofactor">
    <cofactor evidence="1">
        <name>Mg(2+)</name>
        <dbReference type="ChEBI" id="CHEBI:18420"/>
    </cofactor>
</comment>
<dbReference type="AlphaFoldDB" id="H0R0N2"/>
<dbReference type="InterPro" id="IPR016066">
    <property type="entry name" value="A-D-PHexomutase_CS"/>
</dbReference>
<dbReference type="Proteomes" id="UP000035034">
    <property type="component" value="Unassembled WGS sequence"/>
</dbReference>